<dbReference type="SFLD" id="SFLDG01387">
    <property type="entry name" value="BtrN-like_SPASM_domain_contain"/>
    <property type="match status" value="1"/>
</dbReference>
<dbReference type="GO" id="GO:0003824">
    <property type="term" value="F:catalytic activity"/>
    <property type="evidence" value="ECO:0007669"/>
    <property type="project" value="InterPro"/>
</dbReference>
<dbReference type="InterPro" id="IPR034391">
    <property type="entry name" value="AdoMet-like_SPASM_containing"/>
</dbReference>
<evidence type="ECO:0000256" key="5">
    <source>
        <dbReference type="ARBA" id="ARBA00023004"/>
    </source>
</evidence>
<accession>A0A2L2XCL4</accession>
<gene>
    <name evidence="8" type="ORF">DCCM_2544</name>
</gene>
<dbReference type="GO" id="GO:0051536">
    <property type="term" value="F:iron-sulfur cluster binding"/>
    <property type="evidence" value="ECO:0007669"/>
    <property type="project" value="UniProtKB-KW"/>
</dbReference>
<dbReference type="InterPro" id="IPR007197">
    <property type="entry name" value="rSAM"/>
</dbReference>
<evidence type="ECO:0000256" key="1">
    <source>
        <dbReference type="ARBA" id="ARBA00001966"/>
    </source>
</evidence>
<feature type="domain" description="Radical SAM core" evidence="7">
    <location>
        <begin position="22"/>
        <end position="247"/>
    </location>
</feature>
<dbReference type="SUPFAM" id="SSF102114">
    <property type="entry name" value="Radical SAM enzymes"/>
    <property type="match status" value="1"/>
</dbReference>
<dbReference type="Pfam" id="PF04055">
    <property type="entry name" value="Radical_SAM"/>
    <property type="match status" value="1"/>
</dbReference>
<proteinExistence type="predicted"/>
<dbReference type="RefSeq" id="WP_104371842.1">
    <property type="nucleotide sequence ID" value="NZ_BFAV01000102.1"/>
</dbReference>
<dbReference type="CDD" id="cd01335">
    <property type="entry name" value="Radical_SAM"/>
    <property type="match status" value="1"/>
</dbReference>
<dbReference type="PROSITE" id="PS51918">
    <property type="entry name" value="RADICAL_SAM"/>
    <property type="match status" value="1"/>
</dbReference>
<dbReference type="InterPro" id="IPR050377">
    <property type="entry name" value="Radical_SAM_PqqE_MftC-like"/>
</dbReference>
<dbReference type="AlphaFoldDB" id="A0A2L2XCL4"/>
<dbReference type="GO" id="GO:0046872">
    <property type="term" value="F:metal ion binding"/>
    <property type="evidence" value="ECO:0007669"/>
    <property type="project" value="UniProtKB-KW"/>
</dbReference>
<sequence length="333" mass="37636">MPSEIKPICGLDRIKLADAVPLETPFTLFVFPTTFCNFRCKYCGHSLGPEGMEKKYNFKPQNMPMETYHRVIEQSEEFPARFKVLSLTGHGEPLINKNLPRMIELAKKAGIADRVEIITNASLLTPEMSKALIQAGLDTIRISLQGLSAVKYGEVCGHSLDFEELVDNIRYFYQNKKGCKLFVKVMDIALEPGEDEKFYSLFSDISDRMYIEQCRPVYDGVHYAAGAAVTADRYGRVHRKRRVCPLPFFMLGIFPDGDVEPCDTIYKPVVLGNVNEDTLLNIWKGRKLREFQIMQLKKQRGGNPGCAVCCAPDDVSHPEDVLDAAAEDILRRL</sequence>
<name>A0A2L2XCL4_9FIRM</name>
<reference evidence="9" key="1">
    <citation type="submission" date="2018-02" db="EMBL/GenBank/DDBJ databases">
        <title>Genome sequence of Desulfocucumis palustris strain NAW-5.</title>
        <authorList>
            <person name="Watanabe M."/>
            <person name="Kojima H."/>
            <person name="Fukui M."/>
        </authorList>
    </citation>
    <scope>NUCLEOTIDE SEQUENCE [LARGE SCALE GENOMIC DNA]</scope>
    <source>
        <strain evidence="9">NAW-5</strain>
    </source>
</reference>
<evidence type="ECO:0000313" key="9">
    <source>
        <dbReference type="Proteomes" id="UP000239549"/>
    </source>
</evidence>
<evidence type="ECO:0000256" key="6">
    <source>
        <dbReference type="ARBA" id="ARBA00023014"/>
    </source>
</evidence>
<keyword evidence="4" id="KW-0479">Metal-binding</keyword>
<dbReference type="PANTHER" id="PTHR11228">
    <property type="entry name" value="RADICAL SAM DOMAIN PROTEIN"/>
    <property type="match status" value="1"/>
</dbReference>
<keyword evidence="9" id="KW-1185">Reference proteome</keyword>
<dbReference type="PANTHER" id="PTHR11228:SF34">
    <property type="entry name" value="TUNGSTEN-CONTAINING ALDEHYDE FERREDOXIN OXIDOREDUCTASE COFACTOR MODIFYING PROTEIN"/>
    <property type="match status" value="1"/>
</dbReference>
<protein>
    <recommendedName>
        <fullName evidence="7">Radical SAM core domain-containing protein</fullName>
    </recommendedName>
</protein>
<keyword evidence="6" id="KW-0411">Iron-sulfur</keyword>
<keyword evidence="5" id="KW-0408">Iron</keyword>
<organism evidence="8 9">
    <name type="scientific">Desulfocucumis palustris</name>
    <dbReference type="NCBI Taxonomy" id="1898651"/>
    <lineage>
        <taxon>Bacteria</taxon>
        <taxon>Bacillati</taxon>
        <taxon>Bacillota</taxon>
        <taxon>Clostridia</taxon>
        <taxon>Eubacteriales</taxon>
        <taxon>Desulfocucumaceae</taxon>
        <taxon>Desulfocucumis</taxon>
    </lineage>
</organism>
<evidence type="ECO:0000259" key="7">
    <source>
        <dbReference type="PROSITE" id="PS51918"/>
    </source>
</evidence>
<dbReference type="SFLD" id="SFLDS00029">
    <property type="entry name" value="Radical_SAM"/>
    <property type="match status" value="1"/>
</dbReference>
<comment type="cofactor">
    <cofactor evidence="1">
        <name>[4Fe-4S] cluster</name>
        <dbReference type="ChEBI" id="CHEBI:49883"/>
    </cofactor>
</comment>
<evidence type="ECO:0000256" key="4">
    <source>
        <dbReference type="ARBA" id="ARBA00022723"/>
    </source>
</evidence>
<evidence type="ECO:0000256" key="2">
    <source>
        <dbReference type="ARBA" id="ARBA00022485"/>
    </source>
</evidence>
<dbReference type="InterPro" id="IPR013785">
    <property type="entry name" value="Aldolase_TIM"/>
</dbReference>
<comment type="caution">
    <text evidence="8">The sequence shown here is derived from an EMBL/GenBank/DDBJ whole genome shotgun (WGS) entry which is preliminary data.</text>
</comment>
<dbReference type="Pfam" id="PF13186">
    <property type="entry name" value="SPASM"/>
    <property type="match status" value="1"/>
</dbReference>
<keyword evidence="2" id="KW-0004">4Fe-4S</keyword>
<evidence type="ECO:0000256" key="3">
    <source>
        <dbReference type="ARBA" id="ARBA00022691"/>
    </source>
</evidence>
<dbReference type="EMBL" id="BFAV01000102">
    <property type="protein sequence ID" value="GBF33443.1"/>
    <property type="molecule type" value="Genomic_DNA"/>
</dbReference>
<dbReference type="Proteomes" id="UP000239549">
    <property type="component" value="Unassembled WGS sequence"/>
</dbReference>
<dbReference type="SFLD" id="SFLDG01067">
    <property type="entry name" value="SPASM/twitch_domain_containing"/>
    <property type="match status" value="1"/>
</dbReference>
<dbReference type="OrthoDB" id="9782387at2"/>
<keyword evidence="3" id="KW-0949">S-adenosyl-L-methionine</keyword>
<dbReference type="InterPro" id="IPR058240">
    <property type="entry name" value="rSAM_sf"/>
</dbReference>
<dbReference type="InterPro" id="IPR023885">
    <property type="entry name" value="4Fe4S-binding_SPASM_dom"/>
</dbReference>
<evidence type="ECO:0000313" key="8">
    <source>
        <dbReference type="EMBL" id="GBF33443.1"/>
    </source>
</evidence>
<dbReference type="Gene3D" id="3.20.20.70">
    <property type="entry name" value="Aldolase class I"/>
    <property type="match status" value="1"/>
</dbReference>